<dbReference type="RefSeq" id="WP_208842031.1">
    <property type="nucleotide sequence ID" value="NZ_CP072133.1"/>
</dbReference>
<dbReference type="Proteomes" id="UP000664904">
    <property type="component" value="Chromosome"/>
</dbReference>
<dbReference type="KEGG" id="pxi:J5O05_10550"/>
<sequence length="73" mass="8602">MTFNVNKEVSFLKAQSQLITRKRKKPSKLDQFSSQLRKLFAAGASKAELQRWLARKDIHVQWTTVKRWLDKNA</sequence>
<dbReference type="AlphaFoldDB" id="A0A975HJX3"/>
<keyword evidence="2" id="KW-1185">Reference proteome</keyword>
<organism evidence="1 2">
    <name type="scientific">Pseudoalteromonas xiamenensis</name>
    <dbReference type="NCBI Taxonomy" id="882626"/>
    <lineage>
        <taxon>Bacteria</taxon>
        <taxon>Pseudomonadati</taxon>
        <taxon>Pseudomonadota</taxon>
        <taxon>Gammaproteobacteria</taxon>
        <taxon>Alteromonadales</taxon>
        <taxon>Pseudoalteromonadaceae</taxon>
        <taxon>Pseudoalteromonas</taxon>
    </lineage>
</organism>
<name>A0A975HJX3_9GAMM</name>
<accession>A0A975HJX3</accession>
<gene>
    <name evidence="1" type="ORF">J5O05_10550</name>
</gene>
<evidence type="ECO:0000313" key="1">
    <source>
        <dbReference type="EMBL" id="QTH70436.1"/>
    </source>
</evidence>
<proteinExistence type="predicted"/>
<protein>
    <submittedName>
        <fullName evidence="1">Uncharacterized protein</fullName>
    </submittedName>
</protein>
<reference evidence="1" key="1">
    <citation type="submission" date="2021-03" db="EMBL/GenBank/DDBJ databases">
        <title>Complete Genome of Pseudoalteromonas xiamenensis STKMTI.2, a new potential marine bacterium producing anti-Vibrio compounds.</title>
        <authorList>
            <person name="Handayani D.P."/>
            <person name="Isnansetyo A."/>
            <person name="Istiqomah I."/>
            <person name="Jumina J."/>
        </authorList>
    </citation>
    <scope>NUCLEOTIDE SEQUENCE</scope>
    <source>
        <strain evidence="1">STKMTI.2</strain>
    </source>
</reference>
<evidence type="ECO:0000313" key="2">
    <source>
        <dbReference type="Proteomes" id="UP000664904"/>
    </source>
</evidence>
<dbReference type="EMBL" id="CP072133">
    <property type="protein sequence ID" value="QTH70436.1"/>
    <property type="molecule type" value="Genomic_DNA"/>
</dbReference>